<evidence type="ECO:0000256" key="3">
    <source>
        <dbReference type="ARBA" id="ARBA00022490"/>
    </source>
</evidence>
<organism evidence="19 20">
    <name type="scientific">Solea senegalensis</name>
    <name type="common">Senegalese sole</name>
    <dbReference type="NCBI Taxonomy" id="28829"/>
    <lineage>
        <taxon>Eukaryota</taxon>
        <taxon>Metazoa</taxon>
        <taxon>Chordata</taxon>
        <taxon>Craniata</taxon>
        <taxon>Vertebrata</taxon>
        <taxon>Euteleostomi</taxon>
        <taxon>Actinopterygii</taxon>
        <taxon>Neopterygii</taxon>
        <taxon>Teleostei</taxon>
        <taxon>Neoteleostei</taxon>
        <taxon>Acanthomorphata</taxon>
        <taxon>Carangaria</taxon>
        <taxon>Pleuronectiformes</taxon>
        <taxon>Pleuronectoidei</taxon>
        <taxon>Soleidae</taxon>
        <taxon>Solea</taxon>
    </lineage>
</organism>
<keyword evidence="6" id="KW-0227">DNA damage</keyword>
<keyword evidence="4" id="KW-0597">Phosphoprotein</keyword>
<feature type="compositionally biased region" description="Basic and acidic residues" evidence="17">
    <location>
        <begin position="693"/>
        <end position="706"/>
    </location>
</feature>
<evidence type="ECO:0000256" key="5">
    <source>
        <dbReference type="ARBA" id="ARBA00022618"/>
    </source>
</evidence>
<feature type="region of interest" description="Disordered" evidence="17">
    <location>
        <begin position="1144"/>
        <end position="1204"/>
    </location>
</feature>
<gene>
    <name evidence="19" type="ORF">JOB18_027901</name>
</gene>
<dbReference type="GO" id="GO:0097539">
    <property type="term" value="C:ciliary transition fiber"/>
    <property type="evidence" value="ECO:0007669"/>
    <property type="project" value="UniProtKB-ARBA"/>
</dbReference>
<feature type="region of interest" description="Disordered" evidence="17">
    <location>
        <begin position="851"/>
        <end position="873"/>
    </location>
</feature>
<evidence type="ECO:0000256" key="6">
    <source>
        <dbReference type="ARBA" id="ARBA00022763"/>
    </source>
</evidence>
<evidence type="ECO:0000256" key="16">
    <source>
        <dbReference type="ARBA" id="ARBA00067900"/>
    </source>
</evidence>
<protein>
    <recommendedName>
        <fullName evidence="16">Centrosomal protein of 164 kDa</fullName>
    </recommendedName>
</protein>
<dbReference type="EMBL" id="JAGKHQ010000020">
    <property type="protein sequence ID" value="KAG7479547.1"/>
    <property type="molecule type" value="Genomic_DNA"/>
</dbReference>
<evidence type="ECO:0000256" key="8">
    <source>
        <dbReference type="ARBA" id="ARBA00022794"/>
    </source>
</evidence>
<comment type="subcellular location">
    <subcellularLocation>
        <location evidence="1">Cytoplasm</location>
        <location evidence="1">Cytoskeleton</location>
        <location evidence="1">Microtubule organizing center</location>
        <location evidence="1">Centrosome</location>
        <location evidence="1">Centriole</location>
    </subcellularLocation>
    <subcellularLocation>
        <location evidence="2">Nucleus</location>
    </subcellularLocation>
</comment>
<evidence type="ECO:0000256" key="9">
    <source>
        <dbReference type="ARBA" id="ARBA00023054"/>
    </source>
</evidence>
<dbReference type="GO" id="GO:0005814">
    <property type="term" value="C:centriole"/>
    <property type="evidence" value="ECO:0007669"/>
    <property type="project" value="UniProtKB-SubCell"/>
</dbReference>
<feature type="compositionally biased region" description="Basic and acidic residues" evidence="17">
    <location>
        <begin position="940"/>
        <end position="949"/>
    </location>
</feature>
<dbReference type="Proteomes" id="UP000693946">
    <property type="component" value="Linkage Group LG8"/>
</dbReference>
<feature type="compositionally biased region" description="Polar residues" evidence="17">
    <location>
        <begin position="1182"/>
        <end position="1198"/>
    </location>
</feature>
<feature type="region of interest" description="Disordered" evidence="17">
    <location>
        <begin position="448"/>
        <end position="589"/>
    </location>
</feature>
<feature type="compositionally biased region" description="Basic and acidic residues" evidence="17">
    <location>
        <begin position="761"/>
        <end position="825"/>
    </location>
</feature>
<keyword evidence="9" id="KW-0175">Coiled coil</keyword>
<feature type="compositionally biased region" description="Basic and acidic residues" evidence="17">
    <location>
        <begin position="480"/>
        <end position="506"/>
    </location>
</feature>
<feature type="region of interest" description="Disordered" evidence="17">
    <location>
        <begin position="250"/>
        <end position="435"/>
    </location>
</feature>
<evidence type="ECO:0000256" key="11">
    <source>
        <dbReference type="ARBA" id="ARBA00023212"/>
    </source>
</evidence>
<feature type="region of interest" description="Disordered" evidence="17">
    <location>
        <begin position="628"/>
        <end position="825"/>
    </location>
</feature>
<evidence type="ECO:0000256" key="2">
    <source>
        <dbReference type="ARBA" id="ARBA00004123"/>
    </source>
</evidence>
<dbReference type="GO" id="GO:0051301">
    <property type="term" value="P:cell division"/>
    <property type="evidence" value="ECO:0007669"/>
    <property type="project" value="UniProtKB-KW"/>
</dbReference>
<accession>A0AAV6PY01</accession>
<evidence type="ECO:0000256" key="4">
    <source>
        <dbReference type="ARBA" id="ARBA00022553"/>
    </source>
</evidence>
<keyword evidence="13" id="KW-0131">Cell cycle</keyword>
<evidence type="ECO:0000256" key="15">
    <source>
        <dbReference type="ARBA" id="ARBA00061715"/>
    </source>
</evidence>
<feature type="compositionally biased region" description="Basic and acidic residues" evidence="17">
    <location>
        <begin position="309"/>
        <end position="322"/>
    </location>
</feature>
<keyword evidence="10" id="KW-0234">DNA repair</keyword>
<dbReference type="PANTHER" id="PTHR21715:SF0">
    <property type="entry name" value="RH04127P"/>
    <property type="match status" value="1"/>
</dbReference>
<feature type="compositionally biased region" description="Basic and acidic residues" evidence="17">
    <location>
        <begin position="851"/>
        <end position="870"/>
    </location>
</feature>
<dbReference type="GO" id="GO:0005634">
    <property type="term" value="C:nucleus"/>
    <property type="evidence" value="ECO:0007669"/>
    <property type="project" value="UniProtKB-SubCell"/>
</dbReference>
<keyword evidence="7" id="KW-0498">Mitosis</keyword>
<feature type="compositionally biased region" description="Basic and acidic residues" evidence="17">
    <location>
        <begin position="1046"/>
        <end position="1120"/>
    </location>
</feature>
<feature type="domain" description="WW" evidence="18">
    <location>
        <begin position="55"/>
        <end position="88"/>
    </location>
</feature>
<keyword evidence="5" id="KW-0132">Cell division</keyword>
<dbReference type="Pfam" id="PF00397">
    <property type="entry name" value="WW"/>
    <property type="match status" value="1"/>
</dbReference>
<comment type="subunit">
    <text evidence="15">Interacts (via N-terminus) with ATRIP. Interacts with ATM, ATR and MDC1. Interacts with XPA (via N-terminus) upon UV irradiation. Interacts with CEP83, CCDC92, TTBK2, DVL3, NPHP3 and weakly with NPHP4. Interacts with DZIP1.</text>
</comment>
<dbReference type="GO" id="GO:0030030">
    <property type="term" value="P:cell projection organization"/>
    <property type="evidence" value="ECO:0007669"/>
    <property type="project" value="UniProtKB-KW"/>
</dbReference>
<feature type="compositionally biased region" description="Basic and acidic residues" evidence="17">
    <location>
        <begin position="1155"/>
        <end position="1164"/>
    </location>
</feature>
<dbReference type="PROSITE" id="PS01159">
    <property type="entry name" value="WW_DOMAIN_1"/>
    <property type="match status" value="1"/>
</dbReference>
<dbReference type="CDD" id="cd00201">
    <property type="entry name" value="WW"/>
    <property type="match status" value="1"/>
</dbReference>
<feature type="compositionally biased region" description="Basic and acidic residues" evidence="17">
    <location>
        <begin position="628"/>
        <end position="650"/>
    </location>
</feature>
<evidence type="ECO:0000256" key="1">
    <source>
        <dbReference type="ARBA" id="ARBA00004114"/>
    </source>
</evidence>
<evidence type="ECO:0000256" key="13">
    <source>
        <dbReference type="ARBA" id="ARBA00023306"/>
    </source>
</evidence>
<proteinExistence type="predicted"/>
<dbReference type="PANTHER" id="PTHR21715">
    <property type="entry name" value="RH04127P"/>
    <property type="match status" value="1"/>
</dbReference>
<dbReference type="PROSITE" id="PS50020">
    <property type="entry name" value="WW_DOMAIN_2"/>
    <property type="match status" value="1"/>
</dbReference>
<feature type="region of interest" description="Disordered" evidence="17">
    <location>
        <begin position="931"/>
        <end position="957"/>
    </location>
</feature>
<keyword evidence="3" id="KW-0963">Cytoplasm</keyword>
<evidence type="ECO:0000256" key="17">
    <source>
        <dbReference type="SAM" id="MobiDB-lite"/>
    </source>
</evidence>
<evidence type="ECO:0000256" key="7">
    <source>
        <dbReference type="ARBA" id="ARBA00022776"/>
    </source>
</evidence>
<feature type="region of interest" description="Disordered" evidence="17">
    <location>
        <begin position="1045"/>
        <end position="1120"/>
    </location>
</feature>
<comment type="caution">
    <text evidence="19">The sequence shown here is derived from an EMBL/GenBank/DDBJ whole genome shotgun (WGS) entry which is preliminary data.</text>
</comment>
<feature type="compositionally biased region" description="Basic and acidic residues" evidence="17">
    <location>
        <begin position="347"/>
        <end position="384"/>
    </location>
</feature>
<feature type="compositionally biased region" description="Basic and acidic residues" evidence="17">
    <location>
        <begin position="393"/>
        <end position="424"/>
    </location>
</feature>
<evidence type="ECO:0000256" key="14">
    <source>
        <dbReference type="ARBA" id="ARBA00056906"/>
    </source>
</evidence>
<evidence type="ECO:0000313" key="19">
    <source>
        <dbReference type="EMBL" id="KAG7479547.1"/>
    </source>
</evidence>
<evidence type="ECO:0000256" key="10">
    <source>
        <dbReference type="ARBA" id="ARBA00023204"/>
    </source>
</evidence>
<keyword evidence="11" id="KW-0206">Cytoskeleton</keyword>
<evidence type="ECO:0000313" key="20">
    <source>
        <dbReference type="Proteomes" id="UP000693946"/>
    </source>
</evidence>
<feature type="compositionally biased region" description="Basic residues" evidence="17">
    <location>
        <begin position="115"/>
        <end position="124"/>
    </location>
</feature>
<feature type="compositionally biased region" description="Polar residues" evidence="17">
    <location>
        <begin position="195"/>
        <end position="207"/>
    </location>
</feature>
<feature type="compositionally biased region" description="Basic and acidic residues" evidence="17">
    <location>
        <begin position="225"/>
        <end position="237"/>
    </location>
</feature>
<feature type="region of interest" description="Disordered" evidence="17">
    <location>
        <begin position="1347"/>
        <end position="1371"/>
    </location>
</feature>
<dbReference type="InterPro" id="IPR001202">
    <property type="entry name" value="WW_dom"/>
</dbReference>
<keyword evidence="8" id="KW-0970">Cilium biogenesis/degradation</keyword>
<feature type="compositionally biased region" description="Low complexity" evidence="17">
    <location>
        <begin position="171"/>
        <end position="181"/>
    </location>
</feature>
<dbReference type="FunFam" id="3.30.1470.10:FF:000001">
    <property type="entry name" value="Centrosomal protein of 164 kDa"/>
    <property type="match status" value="1"/>
</dbReference>
<keyword evidence="20" id="KW-1185">Reference proteome</keyword>
<feature type="compositionally biased region" description="Acidic residues" evidence="17">
    <location>
        <begin position="522"/>
        <end position="537"/>
    </location>
</feature>
<dbReference type="SMART" id="SM00456">
    <property type="entry name" value="WW"/>
    <property type="match status" value="1"/>
</dbReference>
<evidence type="ECO:0000256" key="12">
    <source>
        <dbReference type="ARBA" id="ARBA00023242"/>
    </source>
</evidence>
<dbReference type="GO" id="GO:0006281">
    <property type="term" value="P:DNA repair"/>
    <property type="evidence" value="ECO:0007669"/>
    <property type="project" value="UniProtKB-KW"/>
</dbReference>
<feature type="region of interest" description="Disordered" evidence="17">
    <location>
        <begin position="107"/>
        <end position="143"/>
    </location>
</feature>
<feature type="compositionally biased region" description="Basic and acidic residues" evidence="17">
    <location>
        <begin position="727"/>
        <end position="736"/>
    </location>
</feature>
<comment type="function">
    <text evidence="14">Plays a role in microtubule organization and/or maintenance for the formation of primary cilia (PC), a microtubule-based structure that protrudes from the surface of epithelial cells. Plays a critical role in G2/M checkpoint and nuclear divisions. A key player in the DNA damage-activated ATR/ATM signaling cascade since it is required for the proper phosphorylation of H2AX, RPA, CHEK2 and CHEK1. Plays a critical role in chromosome segregation, acting as a mediator required for the maintenance of genomic stability through modulation of MDC1, RPA and CHEK1.</text>
</comment>
<sequence>MSAAALIGDQLILEEDYDENYAPSEQEIQEYAREIGIDPDREPELLWLAREGIVAPLPPEWKPCQDVTGEIYYFNFSTGQSTWDHPCDEHYRRLVVQEREHVQLTATAGGAWVKKDKKKKKKKMEKKENKEKKRKTSVSAPGGLTSVFPSPLVGLAPLQSPGPLSGNAPALRGSLSSSGGLEPLKSTLGDFRKSGASSILGNRQKLGSLTLPGFDDDDDDDDDVSSEKESCPQDPDRLLKNLLLDQNALGGGLQYEDSEASGKAAQEERTEPELQDLALSGDHSPEPLSQQDSLRGHHLHLSPRLLRPYPEHSAEHSKKDVAEDYSEVEDGDVKGEGGSFEEGEVEEGLKGEEGEKGNRSGRKEVDEPEEGQERRKATIERKNEEEEEEEEVWVEKVEKECCEGENKEKEEWDDRVTENKHSEKQEEDDSNDKVERCFERHKYKECVKAVERVDDEEEEKEEGMQGGLEHEQDGNTDVETCFKSDKDDKGIDELSGSMHDEERKNDTEEEKGEVSSIGEQEKEMDEEEEEEDGESEEVLERCSLSQRNLTESDNDISERCVLSEGGEGGEAEGEGLDTRNESESQKLPAALERDKEVNQVFKMEAAQDRRAKLDQKIMLSDLKRCDDKSKIQRKNMTEKCQPEEESDTSKHIQTSASFDVKMSEHFLDVSNLSAAEPEESEEDVKTKTASRHVHAEEKGHLPKVDGHQSSPPPSSCPSHSEQSVELQPRHSLEFQRPKTGRGRRVCSVITGPEAAELPSQHQDEHSWRIPKEKDSVKKEVRTKTGREERSLREKEDQKEKREETTHLLEEKLKRAEEEEERKLKEESEKILRALRERLLCKRREEEARVTEESERTLEKLRESVQEETEKQKHKLRLESVAMLKEFCVTLEDERAAERDRLIAQKKQDIERLRAELDEELQGERRRLLQEQGEEVNSLKQEVKSSERKRALTVSPRPEQHLADYHRDLADLLQEVREEVQRDHERKLEELRKDHLREINNIRENYLKKESELQALADQLELRAEELKSLEAMLQTKVADLNKRKKMFGEKEEEAVPRLIQERDQLREELERTTTEKHHAQESAQRAREERSKAKEVEERLREERNKARDESRRAKDEQEKLQREVHLLQEKYHSLSCRLSELEHEEGSISLTREPQSDKVRGEKPATSGPSTDKRGGLAESSVPSGPDSQSMDDSLSGASIHKTKVFKERDSNRLLETQTSSSQDLNHEGSVTEEIIHFLQEARNVSELERIVQKGNTLLRRTEEQLQQLDISIAEEPLSEDLSPLRKVTFDVLDSDLSSSADPHIKTKGHSAVPAKVQQLAESLQQISGQLNTVLSALGSISQRQQSSTPRTAFSLHQPDSASSSKPVLPHIPTVCHHSISAPPFRKLSEHSGKWVPQESLYRASEDLVNRRWSHMFPGAAMNPVTSSTTTSTSAYSSYTPYSEHSPGLQLVTQSVEVDGERLQREIDSKKRWLQRRMKDTSIPLLTRCHPPSSKSGLVQLGLDDNNQIRVYHY</sequence>
<reference evidence="19 20" key="1">
    <citation type="journal article" date="2021" name="Sci. Rep.">
        <title>Chromosome anchoring in Senegalese sole (Solea senegalensis) reveals sex-associated markers and genome rearrangements in flatfish.</title>
        <authorList>
            <person name="Guerrero-Cozar I."/>
            <person name="Gomez-Garrido J."/>
            <person name="Berbel C."/>
            <person name="Martinez-Blanch J.F."/>
            <person name="Alioto T."/>
            <person name="Claros M.G."/>
            <person name="Gagnaire P.A."/>
            <person name="Manchado M."/>
        </authorList>
    </citation>
    <scope>NUCLEOTIDE SEQUENCE [LARGE SCALE GENOMIC DNA]</scope>
    <source>
        <strain evidence="19">Sse05_10M</strain>
    </source>
</reference>
<evidence type="ECO:0000259" key="18">
    <source>
        <dbReference type="PROSITE" id="PS50020"/>
    </source>
</evidence>
<keyword evidence="12" id="KW-0539">Nucleus</keyword>
<dbReference type="InterPro" id="IPR053233">
    <property type="entry name" value="ABRA-related"/>
</dbReference>
<feature type="compositionally biased region" description="Acidic residues" evidence="17">
    <location>
        <begin position="214"/>
        <end position="224"/>
    </location>
</feature>
<name>A0AAV6PY01_SOLSE</name>
<feature type="region of interest" description="Disordered" evidence="17">
    <location>
        <begin position="159"/>
        <end position="237"/>
    </location>
</feature>